<feature type="transmembrane region" description="Helical" evidence="8">
    <location>
        <begin position="302"/>
        <end position="322"/>
    </location>
</feature>
<evidence type="ECO:0000256" key="4">
    <source>
        <dbReference type="ARBA" id="ARBA00022544"/>
    </source>
</evidence>
<keyword evidence="10" id="KW-1185">Reference proteome</keyword>
<evidence type="ECO:0000313" key="9">
    <source>
        <dbReference type="EMBL" id="MBV7275359.1"/>
    </source>
</evidence>
<protein>
    <submittedName>
        <fullName evidence="9">Endospore germination permease</fullName>
    </submittedName>
</protein>
<feature type="transmembrane region" description="Helical" evidence="8">
    <location>
        <begin position="334"/>
        <end position="354"/>
    </location>
</feature>
<dbReference type="PANTHER" id="PTHR34975:SF2">
    <property type="entry name" value="SPORE GERMINATION PROTEIN A2"/>
    <property type="match status" value="1"/>
</dbReference>
<evidence type="ECO:0000256" key="1">
    <source>
        <dbReference type="ARBA" id="ARBA00004141"/>
    </source>
</evidence>
<feature type="transmembrane region" description="Helical" evidence="8">
    <location>
        <begin position="183"/>
        <end position="204"/>
    </location>
</feature>
<feature type="transmembrane region" description="Helical" evidence="8">
    <location>
        <begin position="108"/>
        <end position="131"/>
    </location>
</feature>
<dbReference type="RefSeq" id="WP_218322411.1">
    <property type="nucleotide sequence ID" value="NZ_JAEEGC010000121.1"/>
</dbReference>
<dbReference type="NCBIfam" id="TIGR00912">
    <property type="entry name" value="2A0309"/>
    <property type="match status" value="1"/>
</dbReference>
<dbReference type="GO" id="GO:0016020">
    <property type="term" value="C:membrane"/>
    <property type="evidence" value="ECO:0007669"/>
    <property type="project" value="UniProtKB-SubCell"/>
</dbReference>
<feature type="transmembrane region" description="Helical" evidence="8">
    <location>
        <begin position="216"/>
        <end position="248"/>
    </location>
</feature>
<evidence type="ECO:0000256" key="7">
    <source>
        <dbReference type="ARBA" id="ARBA00023136"/>
    </source>
</evidence>
<keyword evidence="3" id="KW-0813">Transport</keyword>
<feature type="transmembrane region" description="Helical" evidence="8">
    <location>
        <begin position="12"/>
        <end position="35"/>
    </location>
</feature>
<organism evidence="9 10">
    <name type="scientific">Clostridium thailandense</name>
    <dbReference type="NCBI Taxonomy" id="2794346"/>
    <lineage>
        <taxon>Bacteria</taxon>
        <taxon>Bacillati</taxon>
        <taxon>Bacillota</taxon>
        <taxon>Clostridia</taxon>
        <taxon>Eubacteriales</taxon>
        <taxon>Clostridiaceae</taxon>
        <taxon>Clostridium</taxon>
    </lineage>
</organism>
<proteinExistence type="inferred from homology"/>
<comment type="caution">
    <text evidence="9">The sequence shown here is derived from an EMBL/GenBank/DDBJ whole genome shotgun (WGS) entry which is preliminary data.</text>
</comment>
<feature type="transmembrane region" description="Helical" evidence="8">
    <location>
        <begin position="143"/>
        <end position="163"/>
    </location>
</feature>
<evidence type="ECO:0000256" key="3">
    <source>
        <dbReference type="ARBA" id="ARBA00022448"/>
    </source>
</evidence>
<dbReference type="Proteomes" id="UP000694308">
    <property type="component" value="Unassembled WGS sequence"/>
</dbReference>
<keyword evidence="6 8" id="KW-1133">Transmembrane helix</keyword>
<keyword evidence="5 8" id="KW-0812">Transmembrane</keyword>
<dbReference type="EMBL" id="JAEEGC010000121">
    <property type="protein sequence ID" value="MBV7275359.1"/>
    <property type="molecule type" value="Genomic_DNA"/>
</dbReference>
<dbReference type="PANTHER" id="PTHR34975">
    <property type="entry name" value="SPORE GERMINATION PROTEIN A2"/>
    <property type="match status" value="1"/>
</dbReference>
<dbReference type="GO" id="GO:0009847">
    <property type="term" value="P:spore germination"/>
    <property type="evidence" value="ECO:0007669"/>
    <property type="project" value="InterPro"/>
</dbReference>
<evidence type="ECO:0000256" key="5">
    <source>
        <dbReference type="ARBA" id="ARBA00022692"/>
    </source>
</evidence>
<name>A0A949X3V7_9CLOT</name>
<reference evidence="9" key="1">
    <citation type="submission" date="2020-12" db="EMBL/GenBank/DDBJ databases">
        <title>Clostridium thailandense sp. nov., a novel acetogenic bacterium isolated from peat land soil in Thailand.</title>
        <authorList>
            <person name="Chaikitkaew S."/>
            <person name="Birkeland N.K."/>
        </authorList>
    </citation>
    <scope>NUCLEOTIDE SEQUENCE</scope>
    <source>
        <strain evidence="9">PL3</strain>
    </source>
</reference>
<dbReference type="AlphaFoldDB" id="A0A949X3V7"/>
<evidence type="ECO:0000256" key="8">
    <source>
        <dbReference type="SAM" id="Phobius"/>
    </source>
</evidence>
<keyword evidence="7 8" id="KW-0472">Membrane</keyword>
<dbReference type="InterPro" id="IPR004761">
    <property type="entry name" value="Spore_GerAB"/>
</dbReference>
<evidence type="ECO:0000313" key="10">
    <source>
        <dbReference type="Proteomes" id="UP000694308"/>
    </source>
</evidence>
<evidence type="ECO:0000256" key="6">
    <source>
        <dbReference type="ARBA" id="ARBA00022989"/>
    </source>
</evidence>
<gene>
    <name evidence="9" type="ORF">I6U48_20880</name>
</gene>
<accession>A0A949X3V7</accession>
<keyword evidence="4" id="KW-0309">Germination</keyword>
<feature type="transmembrane region" description="Helical" evidence="8">
    <location>
        <begin position="41"/>
        <end position="60"/>
    </location>
</feature>
<feature type="transmembrane region" description="Helical" evidence="8">
    <location>
        <begin position="72"/>
        <end position="96"/>
    </location>
</feature>
<feature type="transmembrane region" description="Helical" evidence="8">
    <location>
        <begin position="268"/>
        <end position="290"/>
    </location>
</feature>
<sequence>MKIEKGIISNTELMFLIIGLLQGSTLTAAFINGIIRQNTWVVLLTGFITTLILLLVYTSLSQKYPGRNLIEINSGIYGCYFGKIVSILYIFYFWFIVPANLRYIADFFSIYLFPETDIIVFIMAITIVCIYTLKKGLEVIARVGFILTMMTIVAAILITIFTIKNIRLNNFLPLFQIDSKEFIQGTNLMVCIPFGEIIVFLMIFPRVNDIKQVRRSALWGLIVGTLYFLSIILGNTAILGNIGFIHAFPSYQVAKLINIGEIITRMETLIAVMLLFNVFLKTCLFYYATVLSVAQFFKLRSYKALVIPVGIINIVLAIIIYNSPVDQEYEAANIYPIYAIPFIILFPIASLLIAHVRNTVQK</sequence>
<comment type="subcellular location">
    <subcellularLocation>
        <location evidence="1">Membrane</location>
        <topology evidence="1">Multi-pass membrane protein</topology>
    </subcellularLocation>
</comment>
<evidence type="ECO:0000256" key="2">
    <source>
        <dbReference type="ARBA" id="ARBA00007998"/>
    </source>
</evidence>
<dbReference type="Pfam" id="PF03845">
    <property type="entry name" value="Spore_permease"/>
    <property type="match status" value="1"/>
</dbReference>
<comment type="similarity">
    <text evidence="2">Belongs to the amino acid-polyamine-organocation (APC) superfamily. Spore germination protein (SGP) (TC 2.A.3.9) family.</text>
</comment>